<evidence type="ECO:0000259" key="8">
    <source>
        <dbReference type="PROSITE" id="PS50850"/>
    </source>
</evidence>
<dbReference type="InterPro" id="IPR011701">
    <property type="entry name" value="MFS"/>
</dbReference>
<feature type="compositionally biased region" description="Low complexity" evidence="6">
    <location>
        <begin position="201"/>
        <end position="214"/>
    </location>
</feature>
<dbReference type="GO" id="GO:0005886">
    <property type="term" value="C:plasma membrane"/>
    <property type="evidence" value="ECO:0007669"/>
    <property type="project" value="UniProtKB-SubCell"/>
</dbReference>
<evidence type="ECO:0000256" key="1">
    <source>
        <dbReference type="ARBA" id="ARBA00004651"/>
    </source>
</evidence>
<gene>
    <name evidence="9" type="ORF">WL88_15430</name>
</gene>
<dbReference type="RefSeq" id="WP_060189314.1">
    <property type="nucleotide sequence ID" value="NZ_LPJS01000064.1"/>
</dbReference>
<organism evidence="9 10">
    <name type="scientific">Burkholderia diffusa</name>
    <dbReference type="NCBI Taxonomy" id="488732"/>
    <lineage>
        <taxon>Bacteria</taxon>
        <taxon>Pseudomonadati</taxon>
        <taxon>Pseudomonadota</taxon>
        <taxon>Betaproteobacteria</taxon>
        <taxon>Burkholderiales</taxon>
        <taxon>Burkholderiaceae</taxon>
        <taxon>Burkholderia</taxon>
        <taxon>Burkholderia cepacia complex</taxon>
    </lineage>
</organism>
<keyword evidence="4 7" id="KW-1133">Transmembrane helix</keyword>
<evidence type="ECO:0000256" key="3">
    <source>
        <dbReference type="ARBA" id="ARBA00022692"/>
    </source>
</evidence>
<dbReference type="GO" id="GO:0022857">
    <property type="term" value="F:transmembrane transporter activity"/>
    <property type="evidence" value="ECO:0007669"/>
    <property type="project" value="InterPro"/>
</dbReference>
<dbReference type="InterPro" id="IPR050382">
    <property type="entry name" value="MFS_Na/Anion_cotransporter"/>
</dbReference>
<feature type="transmembrane region" description="Helical" evidence="7">
    <location>
        <begin position="230"/>
        <end position="251"/>
    </location>
</feature>
<evidence type="ECO:0000313" key="10">
    <source>
        <dbReference type="Proteomes" id="UP000063236"/>
    </source>
</evidence>
<keyword evidence="2" id="KW-1003">Cell membrane</keyword>
<dbReference type="PROSITE" id="PS50850">
    <property type="entry name" value="MFS"/>
    <property type="match status" value="1"/>
</dbReference>
<feature type="transmembrane region" description="Helical" evidence="7">
    <location>
        <begin position="161"/>
        <end position="183"/>
    </location>
</feature>
<comment type="caution">
    <text evidence="9">The sequence shown here is derived from an EMBL/GenBank/DDBJ whole genome shotgun (WGS) entry which is preliminary data.</text>
</comment>
<sequence>MPADHRQRRHTLWLLCALSFILYVDRVNLATAAGAIKAELGLSNTELGIAFSAFAYSYAICQIFGGWIADRVGARITLIGCGLIWVASTFMTGLVHSLALLFAARLLLGIGEGATLPAQARAITHWFSRERRGVVQGFTHSFSRLGNAVTPPIVAALMTWLSWRAAFFVIGAVTLVWLVWWIVGFREYPRGGGDRDDGNGRARTAAAAPSATASGPTPWGPLFRRMAPTIFVYFCYGWTAWLFFTWLPTFFLNGKGLDLKSTALFASGVFFAGVVGDTLGGWLCDRIYRKTGNLALSRQSVIVASFTGALACMLPLAFVHSTAGIALCLSGSFLCLELTIGPIWAVPSDIAPTHAGIASGMMNAGSAIAGILSPILFGYLVDHTGSWTVPFVGSVAMLLIGIVAALRIRPDRALSESMASLAEAPAAPSAR</sequence>
<feature type="transmembrane region" description="Helical" evidence="7">
    <location>
        <begin position="48"/>
        <end position="69"/>
    </location>
</feature>
<feature type="transmembrane region" description="Helical" evidence="7">
    <location>
        <begin position="357"/>
        <end position="381"/>
    </location>
</feature>
<protein>
    <submittedName>
        <fullName evidence="9">MFS transporter</fullName>
    </submittedName>
</protein>
<keyword evidence="5 7" id="KW-0472">Membrane</keyword>
<evidence type="ECO:0000256" key="5">
    <source>
        <dbReference type="ARBA" id="ARBA00023136"/>
    </source>
</evidence>
<dbReference type="PANTHER" id="PTHR11662:SF399">
    <property type="entry name" value="FI19708P1-RELATED"/>
    <property type="match status" value="1"/>
</dbReference>
<dbReference type="Gene3D" id="1.20.1250.20">
    <property type="entry name" value="MFS general substrate transporter like domains"/>
    <property type="match status" value="2"/>
</dbReference>
<feature type="transmembrane region" description="Helical" evidence="7">
    <location>
        <begin position="76"/>
        <end position="103"/>
    </location>
</feature>
<feature type="region of interest" description="Disordered" evidence="6">
    <location>
        <begin position="195"/>
        <end position="214"/>
    </location>
</feature>
<dbReference type="Proteomes" id="UP000063236">
    <property type="component" value="Unassembled WGS sequence"/>
</dbReference>
<evidence type="ECO:0000256" key="4">
    <source>
        <dbReference type="ARBA" id="ARBA00022989"/>
    </source>
</evidence>
<keyword evidence="3 7" id="KW-0812">Transmembrane</keyword>
<feature type="transmembrane region" description="Helical" evidence="7">
    <location>
        <begin position="324"/>
        <end position="345"/>
    </location>
</feature>
<evidence type="ECO:0000313" key="9">
    <source>
        <dbReference type="EMBL" id="KWF52740.1"/>
    </source>
</evidence>
<dbReference type="SUPFAM" id="SSF103473">
    <property type="entry name" value="MFS general substrate transporter"/>
    <property type="match status" value="1"/>
</dbReference>
<dbReference type="PIRSF" id="PIRSF002808">
    <property type="entry name" value="Hexose_phosphate_transp"/>
    <property type="match status" value="1"/>
</dbReference>
<feature type="transmembrane region" description="Helical" evidence="7">
    <location>
        <begin position="263"/>
        <end position="284"/>
    </location>
</feature>
<feature type="transmembrane region" description="Helical" evidence="7">
    <location>
        <begin position="296"/>
        <end position="318"/>
    </location>
</feature>
<dbReference type="InterPro" id="IPR036259">
    <property type="entry name" value="MFS_trans_sf"/>
</dbReference>
<dbReference type="EMBL" id="LPJV01000034">
    <property type="protein sequence ID" value="KWF52740.1"/>
    <property type="molecule type" value="Genomic_DNA"/>
</dbReference>
<proteinExistence type="predicted"/>
<evidence type="ECO:0000256" key="6">
    <source>
        <dbReference type="SAM" id="MobiDB-lite"/>
    </source>
</evidence>
<dbReference type="PANTHER" id="PTHR11662">
    <property type="entry name" value="SOLUTE CARRIER FAMILY 17"/>
    <property type="match status" value="1"/>
</dbReference>
<dbReference type="AlphaFoldDB" id="A0AAW3PG07"/>
<evidence type="ECO:0000256" key="2">
    <source>
        <dbReference type="ARBA" id="ARBA00022475"/>
    </source>
</evidence>
<dbReference type="InterPro" id="IPR000849">
    <property type="entry name" value="Sugar_P_transporter"/>
</dbReference>
<reference evidence="9 10" key="1">
    <citation type="submission" date="2015-11" db="EMBL/GenBank/DDBJ databases">
        <title>Expanding the genomic diversity of Burkholderia species for the development of highly accurate diagnostics.</title>
        <authorList>
            <person name="Sahl J."/>
            <person name="Keim P."/>
            <person name="Wagner D."/>
        </authorList>
    </citation>
    <scope>NUCLEOTIDE SEQUENCE [LARGE SCALE GENOMIC DNA]</scope>
    <source>
        <strain evidence="9 10">MSMB378WGS</strain>
    </source>
</reference>
<comment type="subcellular location">
    <subcellularLocation>
        <location evidence="1">Cell membrane</location>
        <topology evidence="1">Multi-pass membrane protein</topology>
    </subcellularLocation>
</comment>
<dbReference type="CDD" id="cd17319">
    <property type="entry name" value="MFS_ExuT_GudP_like"/>
    <property type="match status" value="1"/>
</dbReference>
<name>A0AAW3PG07_9BURK</name>
<accession>A0AAW3PG07</accession>
<dbReference type="InterPro" id="IPR020846">
    <property type="entry name" value="MFS_dom"/>
</dbReference>
<dbReference type="Pfam" id="PF07690">
    <property type="entry name" value="MFS_1"/>
    <property type="match status" value="1"/>
</dbReference>
<feature type="domain" description="Major facilitator superfamily (MFS) profile" evidence="8">
    <location>
        <begin position="11"/>
        <end position="413"/>
    </location>
</feature>
<evidence type="ECO:0000256" key="7">
    <source>
        <dbReference type="SAM" id="Phobius"/>
    </source>
</evidence>
<feature type="transmembrane region" description="Helical" evidence="7">
    <location>
        <begin position="387"/>
        <end position="408"/>
    </location>
</feature>